<evidence type="ECO:0008006" key="3">
    <source>
        <dbReference type="Google" id="ProtNLM"/>
    </source>
</evidence>
<dbReference type="Proteomes" id="UP000254425">
    <property type="component" value="Chromosome"/>
</dbReference>
<reference evidence="1 2" key="1">
    <citation type="submission" date="2018-07" db="EMBL/GenBank/DDBJ databases">
        <title>Draft genome of the type strain Streptomyces armeniacus ATCC 15676.</title>
        <authorList>
            <person name="Labana P."/>
            <person name="Gosse J.T."/>
            <person name="Boddy C.N."/>
        </authorList>
    </citation>
    <scope>NUCLEOTIDE SEQUENCE [LARGE SCALE GENOMIC DNA]</scope>
    <source>
        <strain evidence="1 2">ATCC 15676</strain>
    </source>
</reference>
<sequence>MRELDENEDGLIERFRTHPVLADIALLPDDDFAALLLQRRFVSLAFTPSYDLAIDLLGDEAGLRIARIILREEYPDGQGRTRSHREDMKEDLLRLGVPRRTLVASRPSEATARAIRDTFELIADAGGHDDADLRLLTILRFWGEVLVSVEYERLWPRMEPLLTEDGRNRSRFYYPHLVHDAKAHPLTTVSLLSATHSDRLATRISELLTREESAGRFRETEERALDIKTGFYDQFLPALERARAGTGA</sequence>
<dbReference type="EMBL" id="CP031320">
    <property type="protein sequence ID" value="AXK37067.1"/>
    <property type="molecule type" value="Genomic_DNA"/>
</dbReference>
<protein>
    <recommendedName>
        <fullName evidence="3">Thiaminase-2/PQQC domain-containing protein</fullName>
    </recommendedName>
</protein>
<dbReference type="KEGG" id="sarm:DVA86_03765"/>
<organism evidence="1 2">
    <name type="scientific">Streptomyces armeniacus</name>
    <dbReference type="NCBI Taxonomy" id="83291"/>
    <lineage>
        <taxon>Bacteria</taxon>
        <taxon>Bacillati</taxon>
        <taxon>Actinomycetota</taxon>
        <taxon>Actinomycetes</taxon>
        <taxon>Kitasatosporales</taxon>
        <taxon>Streptomycetaceae</taxon>
        <taxon>Streptomyces</taxon>
    </lineage>
</organism>
<evidence type="ECO:0000313" key="2">
    <source>
        <dbReference type="Proteomes" id="UP000254425"/>
    </source>
</evidence>
<proteinExistence type="predicted"/>
<dbReference type="Gene3D" id="1.20.910.10">
    <property type="entry name" value="Heme oxygenase-like"/>
    <property type="match status" value="1"/>
</dbReference>
<name>A0A345XZK1_9ACTN</name>
<accession>A0A345XZK1</accession>
<evidence type="ECO:0000313" key="1">
    <source>
        <dbReference type="EMBL" id="AXK37067.1"/>
    </source>
</evidence>
<keyword evidence="2" id="KW-1185">Reference proteome</keyword>
<dbReference type="AlphaFoldDB" id="A0A345XZK1"/>
<dbReference type="SUPFAM" id="SSF48613">
    <property type="entry name" value="Heme oxygenase-like"/>
    <property type="match status" value="1"/>
</dbReference>
<dbReference type="InterPro" id="IPR016084">
    <property type="entry name" value="Haem_Oase-like_multi-hlx"/>
</dbReference>
<gene>
    <name evidence="1" type="ORF">DVA86_03765</name>
</gene>